<dbReference type="KEGG" id="cpor:BED41_08205"/>
<feature type="domain" description="BPL/LPL catalytic" evidence="4">
    <location>
        <begin position="76"/>
        <end position="269"/>
    </location>
</feature>
<keyword evidence="1 3" id="KW-0436">Ligase</keyword>
<dbReference type="InterPro" id="IPR003142">
    <property type="entry name" value="BPL_C"/>
</dbReference>
<dbReference type="InterPro" id="IPR004143">
    <property type="entry name" value="BPL_LPL_catalytic"/>
</dbReference>
<keyword evidence="3" id="KW-0804">Transcription</keyword>
<keyword evidence="3" id="KW-0067">ATP-binding</keyword>
<dbReference type="InterPro" id="IPR036388">
    <property type="entry name" value="WH-like_DNA-bd_sf"/>
</dbReference>
<comment type="catalytic activity">
    <reaction evidence="3">
        <text>biotin + L-lysyl-[protein] + ATP = N(6)-biotinyl-L-lysyl-[protein] + AMP + diphosphate + H(+)</text>
        <dbReference type="Rhea" id="RHEA:11756"/>
        <dbReference type="Rhea" id="RHEA-COMP:9752"/>
        <dbReference type="Rhea" id="RHEA-COMP:10505"/>
        <dbReference type="ChEBI" id="CHEBI:15378"/>
        <dbReference type="ChEBI" id="CHEBI:29969"/>
        <dbReference type="ChEBI" id="CHEBI:30616"/>
        <dbReference type="ChEBI" id="CHEBI:33019"/>
        <dbReference type="ChEBI" id="CHEBI:57586"/>
        <dbReference type="ChEBI" id="CHEBI:83144"/>
        <dbReference type="ChEBI" id="CHEBI:456215"/>
        <dbReference type="EC" id="6.3.4.15"/>
    </reaction>
</comment>
<dbReference type="HAMAP" id="MF_00978">
    <property type="entry name" value="Bifunct_BirA"/>
    <property type="match status" value="1"/>
</dbReference>
<dbReference type="InterPro" id="IPR004408">
    <property type="entry name" value="Biotin_CoA_COase_ligase"/>
</dbReference>
<dbReference type="PANTHER" id="PTHR12835">
    <property type="entry name" value="BIOTIN PROTEIN LIGASE"/>
    <property type="match status" value="1"/>
</dbReference>
<evidence type="ECO:0000313" key="5">
    <source>
        <dbReference type="EMBL" id="ANZ45062.1"/>
    </source>
</evidence>
<proteinExistence type="inferred from homology"/>
<feature type="DNA-binding region" description="H-T-H motif" evidence="3">
    <location>
        <begin position="28"/>
        <end position="47"/>
    </location>
</feature>
<dbReference type="Proteomes" id="UP000093044">
    <property type="component" value="Chromosome"/>
</dbReference>
<evidence type="ECO:0000256" key="1">
    <source>
        <dbReference type="ARBA" id="ARBA00022598"/>
    </source>
</evidence>
<comment type="function">
    <text evidence="3">Acts both as a biotin--[acetyl-CoA-carboxylase] ligase and a repressor.</text>
</comment>
<dbReference type="InterPro" id="IPR030855">
    <property type="entry name" value="Bifunct_BirA"/>
</dbReference>
<comment type="caution">
    <text evidence="3">Lacks conserved residue(s) required for the propagation of feature annotation.</text>
</comment>
<feature type="binding site" evidence="3">
    <location>
        <position position="125"/>
    </location>
    <ligand>
        <name>biotin</name>
        <dbReference type="ChEBI" id="CHEBI:57586"/>
    </ligand>
</feature>
<keyword evidence="6" id="KW-1185">Reference proteome</keyword>
<sequence>MAKTNDEATSRAMIFEMLMENPGEIIPSSLLTQKLSSSRQAVFKAVCALRDEGVPVESVPQRGYRLDGIEGLQRLSPTMIEYFLRGNPLFNRCIYMKETDSTQKVIKKLALQEAEAGVLALTERQSEGRGRRGRSWQSLDEKNLMFSMLLRPALKPGEVQLLNLAAGLAVKKTLRELCGIPAELKWPNDILCRGRKLCGILSEASGEPDRIYYAVTGIGINVNMESADIPDDISAVATSVCIESGRQFARWKLLVEFLDRFAGFMCLLTSRGGAAKLLALYRTSCDTIGKDIRVMQDEEVFNGRATDITPEGALVVQTGEGEKIFAAADVHHLRMA</sequence>
<dbReference type="SUPFAM" id="SSF55681">
    <property type="entry name" value="Class II aaRS and biotin synthetases"/>
    <property type="match status" value="1"/>
</dbReference>
<keyword evidence="3" id="KW-0547">Nucleotide-binding</keyword>
<dbReference type="PROSITE" id="PS51733">
    <property type="entry name" value="BPL_LPL_CATALYTIC"/>
    <property type="match status" value="1"/>
</dbReference>
<dbReference type="GeneID" id="83057832"/>
<evidence type="ECO:0000313" key="6">
    <source>
        <dbReference type="Proteomes" id="UP000093044"/>
    </source>
</evidence>
<gene>
    <name evidence="3" type="primary">birA</name>
    <name evidence="5" type="ORF">BED41_08205</name>
</gene>
<reference evidence="5" key="1">
    <citation type="submission" date="2016-08" db="EMBL/GenBank/DDBJ databases">
        <title>Complete genome of Cloacibacillus porcorum.</title>
        <authorList>
            <person name="Looft T."/>
            <person name="Bayles D.O."/>
            <person name="Alt D.P."/>
        </authorList>
    </citation>
    <scope>NUCLEOTIDE SEQUENCE [LARGE SCALE GENOMIC DNA]</scope>
    <source>
        <strain evidence="5">CL-84</strain>
    </source>
</reference>
<dbReference type="Pfam" id="PF02237">
    <property type="entry name" value="BPL_C"/>
    <property type="match status" value="1"/>
</dbReference>
<dbReference type="Pfam" id="PF08279">
    <property type="entry name" value="HTH_11"/>
    <property type="match status" value="1"/>
</dbReference>
<keyword evidence="3" id="KW-0238">DNA-binding</keyword>
<accession>A0A1B2I516</accession>
<keyword evidence="2 3" id="KW-0092">Biotin</keyword>
<dbReference type="Pfam" id="PF03099">
    <property type="entry name" value="BPL_LplA_LipB"/>
    <property type="match status" value="1"/>
</dbReference>
<dbReference type="EMBL" id="CP016757">
    <property type="protein sequence ID" value="ANZ45062.1"/>
    <property type="molecule type" value="Genomic_DNA"/>
</dbReference>
<keyword evidence="3" id="KW-0678">Repressor</keyword>
<feature type="binding site" evidence="3">
    <location>
        <position position="196"/>
    </location>
    <ligand>
        <name>biotin</name>
        <dbReference type="ChEBI" id="CHEBI:57586"/>
    </ligand>
</feature>
<keyword evidence="3" id="KW-0805">Transcription regulation</keyword>
<dbReference type="AlphaFoldDB" id="A0A1B2I516"/>
<dbReference type="NCBIfam" id="TIGR00121">
    <property type="entry name" value="birA_ligase"/>
    <property type="match status" value="1"/>
</dbReference>
<dbReference type="GO" id="GO:0004077">
    <property type="term" value="F:biotin--[biotin carboxyl-carrier protein] ligase activity"/>
    <property type="evidence" value="ECO:0007669"/>
    <property type="project" value="UniProtKB-UniRule"/>
</dbReference>
<dbReference type="InterPro" id="IPR045864">
    <property type="entry name" value="aa-tRNA-synth_II/BPL/LPL"/>
</dbReference>
<dbReference type="GO" id="GO:0005524">
    <property type="term" value="F:ATP binding"/>
    <property type="evidence" value="ECO:0007669"/>
    <property type="project" value="UniProtKB-UniRule"/>
</dbReference>
<dbReference type="GO" id="GO:0003677">
    <property type="term" value="F:DNA binding"/>
    <property type="evidence" value="ECO:0007669"/>
    <property type="project" value="UniProtKB-UniRule"/>
</dbReference>
<evidence type="ECO:0000259" key="4">
    <source>
        <dbReference type="PROSITE" id="PS51733"/>
    </source>
</evidence>
<comment type="similarity">
    <text evidence="3">Belongs to the biotin--protein ligase family.</text>
</comment>
<organism evidence="5 6">
    <name type="scientific">Cloacibacillus porcorum</name>
    <dbReference type="NCBI Taxonomy" id="1197717"/>
    <lineage>
        <taxon>Bacteria</taxon>
        <taxon>Thermotogati</taxon>
        <taxon>Synergistota</taxon>
        <taxon>Synergistia</taxon>
        <taxon>Synergistales</taxon>
        <taxon>Synergistaceae</taxon>
        <taxon>Cloacibacillus</taxon>
    </lineage>
</organism>
<evidence type="ECO:0000256" key="3">
    <source>
        <dbReference type="HAMAP-Rule" id="MF_00978"/>
    </source>
</evidence>
<dbReference type="GO" id="GO:0005737">
    <property type="term" value="C:cytoplasm"/>
    <property type="evidence" value="ECO:0007669"/>
    <property type="project" value="TreeGrafter"/>
</dbReference>
<dbReference type="Gene3D" id="2.30.30.100">
    <property type="match status" value="1"/>
</dbReference>
<dbReference type="Gene3D" id="3.30.930.10">
    <property type="entry name" value="Bira Bifunctional Protein, Domain 2"/>
    <property type="match status" value="1"/>
</dbReference>
<feature type="binding site" evidence="3">
    <location>
        <begin position="129"/>
        <end position="131"/>
    </location>
    <ligand>
        <name>biotin</name>
        <dbReference type="ChEBI" id="CHEBI:57586"/>
    </ligand>
</feature>
<dbReference type="SUPFAM" id="SSF46785">
    <property type="entry name" value="Winged helix' DNA-binding domain"/>
    <property type="match status" value="1"/>
</dbReference>
<dbReference type="OrthoDB" id="9807064at2"/>
<dbReference type="InterPro" id="IPR036390">
    <property type="entry name" value="WH_DNA-bd_sf"/>
</dbReference>
<dbReference type="CDD" id="cd16442">
    <property type="entry name" value="BPL"/>
    <property type="match status" value="1"/>
</dbReference>
<dbReference type="Gene3D" id="1.10.10.10">
    <property type="entry name" value="Winged helix-like DNA-binding domain superfamily/Winged helix DNA-binding domain"/>
    <property type="match status" value="1"/>
</dbReference>
<name>A0A1B2I516_9BACT</name>
<dbReference type="PANTHER" id="PTHR12835:SF5">
    <property type="entry name" value="BIOTIN--PROTEIN LIGASE"/>
    <property type="match status" value="1"/>
</dbReference>
<dbReference type="RefSeq" id="WP_066744760.1">
    <property type="nucleotide sequence ID" value="NZ_CP016757.1"/>
</dbReference>
<dbReference type="EC" id="6.3.4.15" evidence="3"/>
<evidence type="ECO:0000256" key="2">
    <source>
        <dbReference type="ARBA" id="ARBA00023267"/>
    </source>
</evidence>
<protein>
    <recommendedName>
        <fullName evidence="3">Bifunctional ligase/repressor BirA</fullName>
    </recommendedName>
    <alternativeName>
        <fullName evidence="3">Biotin--[acetyl-CoA-carboxylase] ligase</fullName>
        <ecNumber evidence="3">6.3.4.15</ecNumber>
    </alternativeName>
    <alternativeName>
        <fullName evidence="3">Biotin--protein ligase</fullName>
    </alternativeName>
    <alternativeName>
        <fullName evidence="3">Biotin-[acetyl-CoA carboxylase] synthetase</fullName>
    </alternativeName>
</protein>
<dbReference type="STRING" id="1197717.BED41_08205"/>
<dbReference type="InterPro" id="IPR013196">
    <property type="entry name" value="HTH_11"/>
</dbReference>
<dbReference type="GO" id="GO:0006355">
    <property type="term" value="P:regulation of DNA-templated transcription"/>
    <property type="evidence" value="ECO:0007669"/>
    <property type="project" value="UniProtKB-UniRule"/>
</dbReference>